<feature type="transmembrane region" description="Helical" evidence="6">
    <location>
        <begin position="50"/>
        <end position="70"/>
    </location>
</feature>
<evidence type="ECO:0000256" key="3">
    <source>
        <dbReference type="ARBA" id="ARBA00022692"/>
    </source>
</evidence>
<name>A0A318H7T5_9MYCO</name>
<keyword evidence="8" id="KW-1185">Reference proteome</keyword>
<dbReference type="Proteomes" id="UP000247781">
    <property type="component" value="Unassembled WGS sequence"/>
</dbReference>
<feature type="transmembrane region" description="Helical" evidence="6">
    <location>
        <begin position="241"/>
        <end position="262"/>
    </location>
</feature>
<reference evidence="8" key="1">
    <citation type="submission" date="2018-05" db="EMBL/GenBank/DDBJ databases">
        <authorList>
            <person name="Deangelis K."/>
            <person name="Huntemann M."/>
            <person name="Clum A."/>
            <person name="Pillay M."/>
            <person name="Palaniappan K."/>
            <person name="Varghese N."/>
            <person name="Mikhailova N."/>
            <person name="Stamatis D."/>
            <person name="Reddy T."/>
            <person name="Daum C."/>
            <person name="Shapiro N."/>
            <person name="Ivanova N."/>
            <person name="Kyrpides N."/>
            <person name="Woyke T."/>
        </authorList>
    </citation>
    <scope>NUCLEOTIDE SEQUENCE [LARGE SCALE GENOMIC DNA]</scope>
    <source>
        <strain evidence="8">GAS496</strain>
    </source>
</reference>
<dbReference type="Pfam" id="PF09678">
    <property type="entry name" value="Caa3_CtaG"/>
    <property type="match status" value="1"/>
</dbReference>
<organism evidence="7 8">
    <name type="scientific">Mycolicibacterium moriokaense</name>
    <dbReference type="NCBI Taxonomy" id="39691"/>
    <lineage>
        <taxon>Bacteria</taxon>
        <taxon>Bacillati</taxon>
        <taxon>Actinomycetota</taxon>
        <taxon>Actinomycetes</taxon>
        <taxon>Mycobacteriales</taxon>
        <taxon>Mycobacteriaceae</taxon>
        <taxon>Mycolicibacterium</taxon>
    </lineage>
</organism>
<evidence type="ECO:0000256" key="2">
    <source>
        <dbReference type="ARBA" id="ARBA00022475"/>
    </source>
</evidence>
<dbReference type="AlphaFoldDB" id="A0A318H7T5"/>
<dbReference type="RefSeq" id="WP_110319624.1">
    <property type="nucleotide sequence ID" value="NZ_QJJU01000031.1"/>
</dbReference>
<feature type="transmembrane region" description="Helical" evidence="6">
    <location>
        <begin position="128"/>
        <end position="149"/>
    </location>
</feature>
<evidence type="ECO:0000313" key="8">
    <source>
        <dbReference type="Proteomes" id="UP000247781"/>
    </source>
</evidence>
<keyword evidence="2" id="KW-1003">Cell membrane</keyword>
<sequence>MDPATVPLTWSTSLTTWRWDSAAVVLIVGLCAGYAWAWRRARQPEPATPGPVWCFVIGVATLIVATMSAIGVYAHVLFWVRALQVLLLLFVVPFFLAMSRPVTLLRGALGPASRARLDRLLATRAARFVAHPATTSVAMLGTPWLLYLTPWYVAALERSDVAAATRMFLVLVGFGYFYARLQTDPVPRRYSQLISLVISIVESIGDGLLGIVLWLGPLIAVDYYAQVGRHSGLSMRIDQSIGAGILWLVGDVLGVPFIIVLMRMFSADEKVHADAVDAQLDSASEDFAATTALWWENDPQLRDRMGRR</sequence>
<gene>
    <name evidence="7" type="ORF">C8E89_13135</name>
</gene>
<accession>A0A318H7T5</accession>
<feature type="transmembrane region" description="Helical" evidence="6">
    <location>
        <begin position="193"/>
        <end position="221"/>
    </location>
</feature>
<comment type="subcellular location">
    <subcellularLocation>
        <location evidence="1">Cell membrane</location>
        <topology evidence="1">Multi-pass membrane protein</topology>
    </subcellularLocation>
</comment>
<protein>
    <submittedName>
        <fullName evidence="7">Cytochrome c oxidase assembly factor CtaG</fullName>
    </submittedName>
</protein>
<evidence type="ECO:0000313" key="7">
    <source>
        <dbReference type="EMBL" id="PXX00893.1"/>
    </source>
</evidence>
<dbReference type="InterPro" id="IPR019108">
    <property type="entry name" value="Caa3_assmbl_CtaG-rel"/>
</dbReference>
<feature type="transmembrane region" description="Helical" evidence="6">
    <location>
        <begin position="76"/>
        <end position="96"/>
    </location>
</feature>
<evidence type="ECO:0000256" key="6">
    <source>
        <dbReference type="SAM" id="Phobius"/>
    </source>
</evidence>
<evidence type="ECO:0000256" key="5">
    <source>
        <dbReference type="ARBA" id="ARBA00023136"/>
    </source>
</evidence>
<reference evidence="7 8" key="2">
    <citation type="submission" date="2018-06" db="EMBL/GenBank/DDBJ databases">
        <title>Sequencing of bacterial isolates from soil warming experiment in Harvard Forest, Massachusetts, USA.</title>
        <authorList>
            <person name="Deangelis K.PhD."/>
        </authorList>
    </citation>
    <scope>NUCLEOTIDE SEQUENCE [LARGE SCALE GENOMIC DNA]</scope>
    <source>
        <strain evidence="7 8">GAS496</strain>
    </source>
</reference>
<keyword evidence="3 6" id="KW-0812">Transmembrane</keyword>
<proteinExistence type="predicted"/>
<keyword evidence="4 6" id="KW-1133">Transmembrane helix</keyword>
<comment type="caution">
    <text evidence="7">The sequence shown here is derived from an EMBL/GenBank/DDBJ whole genome shotgun (WGS) entry which is preliminary data.</text>
</comment>
<dbReference type="OrthoDB" id="4528950at2"/>
<feature type="transmembrane region" description="Helical" evidence="6">
    <location>
        <begin position="161"/>
        <end position="181"/>
    </location>
</feature>
<dbReference type="EMBL" id="QJJU01000031">
    <property type="protein sequence ID" value="PXX00893.1"/>
    <property type="molecule type" value="Genomic_DNA"/>
</dbReference>
<dbReference type="GO" id="GO:0005886">
    <property type="term" value="C:plasma membrane"/>
    <property type="evidence" value="ECO:0007669"/>
    <property type="project" value="UniProtKB-SubCell"/>
</dbReference>
<keyword evidence="5 6" id="KW-0472">Membrane</keyword>
<feature type="transmembrane region" description="Helical" evidence="6">
    <location>
        <begin position="20"/>
        <end position="38"/>
    </location>
</feature>
<evidence type="ECO:0000256" key="4">
    <source>
        <dbReference type="ARBA" id="ARBA00022989"/>
    </source>
</evidence>
<evidence type="ECO:0000256" key="1">
    <source>
        <dbReference type="ARBA" id="ARBA00004651"/>
    </source>
</evidence>